<sequence length="93" mass="10127">MPRRRQQSSLWPPTSPTRTKASLMMPTAWATAMFSTIDLSGTSGWFHCVVIQGLTACDGFLALVSLSHYAKMPSTLCAHIPHPPSLRLSISNA</sequence>
<keyword evidence="2" id="KW-1185">Reference proteome</keyword>
<proteinExistence type="predicted"/>
<dbReference type="EMBL" id="KN831815">
    <property type="protein sequence ID" value="KIM35742.1"/>
    <property type="molecule type" value="Genomic_DNA"/>
</dbReference>
<dbReference type="AlphaFoldDB" id="A0A0C2Y3U2"/>
<gene>
    <name evidence="1" type="ORF">M413DRAFT_32299</name>
</gene>
<protein>
    <submittedName>
        <fullName evidence="1">Uncharacterized protein</fullName>
    </submittedName>
</protein>
<reference evidence="1 2" key="1">
    <citation type="submission" date="2014-04" db="EMBL/GenBank/DDBJ databases">
        <authorList>
            <consortium name="DOE Joint Genome Institute"/>
            <person name="Kuo A."/>
            <person name="Gay G."/>
            <person name="Dore J."/>
            <person name="Kohler A."/>
            <person name="Nagy L.G."/>
            <person name="Floudas D."/>
            <person name="Copeland A."/>
            <person name="Barry K.W."/>
            <person name="Cichocki N."/>
            <person name="Veneault-Fourrey C."/>
            <person name="LaButti K."/>
            <person name="Lindquist E.A."/>
            <person name="Lipzen A."/>
            <person name="Lundell T."/>
            <person name="Morin E."/>
            <person name="Murat C."/>
            <person name="Sun H."/>
            <person name="Tunlid A."/>
            <person name="Henrissat B."/>
            <person name="Grigoriev I.V."/>
            <person name="Hibbett D.S."/>
            <person name="Martin F."/>
            <person name="Nordberg H.P."/>
            <person name="Cantor M.N."/>
            <person name="Hua S.X."/>
        </authorList>
    </citation>
    <scope>NUCLEOTIDE SEQUENCE [LARGE SCALE GENOMIC DNA]</scope>
    <source>
        <strain evidence="2">h7</strain>
    </source>
</reference>
<dbReference type="HOGENOM" id="CLU_2399928_0_0_1"/>
<dbReference type="Proteomes" id="UP000053424">
    <property type="component" value="Unassembled WGS sequence"/>
</dbReference>
<name>A0A0C2Y3U2_HEBCY</name>
<accession>A0A0C2Y3U2</accession>
<reference evidence="2" key="2">
    <citation type="submission" date="2015-01" db="EMBL/GenBank/DDBJ databases">
        <title>Evolutionary Origins and Diversification of the Mycorrhizal Mutualists.</title>
        <authorList>
            <consortium name="DOE Joint Genome Institute"/>
            <consortium name="Mycorrhizal Genomics Consortium"/>
            <person name="Kohler A."/>
            <person name="Kuo A."/>
            <person name="Nagy L.G."/>
            <person name="Floudas D."/>
            <person name="Copeland A."/>
            <person name="Barry K.W."/>
            <person name="Cichocki N."/>
            <person name="Veneault-Fourrey C."/>
            <person name="LaButti K."/>
            <person name="Lindquist E.A."/>
            <person name="Lipzen A."/>
            <person name="Lundell T."/>
            <person name="Morin E."/>
            <person name="Murat C."/>
            <person name="Riley R."/>
            <person name="Ohm R."/>
            <person name="Sun H."/>
            <person name="Tunlid A."/>
            <person name="Henrissat B."/>
            <person name="Grigoriev I.V."/>
            <person name="Hibbett D.S."/>
            <person name="Martin F."/>
        </authorList>
    </citation>
    <scope>NUCLEOTIDE SEQUENCE [LARGE SCALE GENOMIC DNA]</scope>
    <source>
        <strain evidence="2">h7</strain>
    </source>
</reference>
<evidence type="ECO:0000313" key="2">
    <source>
        <dbReference type="Proteomes" id="UP000053424"/>
    </source>
</evidence>
<organism evidence="1 2">
    <name type="scientific">Hebeloma cylindrosporum</name>
    <dbReference type="NCBI Taxonomy" id="76867"/>
    <lineage>
        <taxon>Eukaryota</taxon>
        <taxon>Fungi</taxon>
        <taxon>Dikarya</taxon>
        <taxon>Basidiomycota</taxon>
        <taxon>Agaricomycotina</taxon>
        <taxon>Agaricomycetes</taxon>
        <taxon>Agaricomycetidae</taxon>
        <taxon>Agaricales</taxon>
        <taxon>Agaricineae</taxon>
        <taxon>Hymenogastraceae</taxon>
        <taxon>Hebeloma</taxon>
    </lineage>
</organism>
<evidence type="ECO:0000313" key="1">
    <source>
        <dbReference type="EMBL" id="KIM35742.1"/>
    </source>
</evidence>